<comment type="caution">
    <text evidence="2">The sequence shown here is derived from an EMBL/GenBank/DDBJ whole genome shotgun (WGS) entry which is preliminary data.</text>
</comment>
<keyword evidence="1" id="KW-1133">Transmembrane helix</keyword>
<keyword evidence="1" id="KW-0472">Membrane</keyword>
<proteinExistence type="predicted"/>
<gene>
    <name evidence="2" type="ORF">SLS62_002526</name>
</gene>
<accession>A0AAN9UXD5</accession>
<keyword evidence="3" id="KW-1185">Reference proteome</keyword>
<reference evidence="2 3" key="1">
    <citation type="submission" date="2024-02" db="EMBL/GenBank/DDBJ databases">
        <title>De novo assembly and annotation of 12 fungi associated with fruit tree decline syndrome in Ontario, Canada.</title>
        <authorList>
            <person name="Sulman M."/>
            <person name="Ellouze W."/>
            <person name="Ilyukhin E."/>
        </authorList>
    </citation>
    <scope>NUCLEOTIDE SEQUENCE [LARGE SCALE GENOMIC DNA]</scope>
    <source>
        <strain evidence="2 3">M11/M66-122</strain>
    </source>
</reference>
<evidence type="ECO:0000256" key="1">
    <source>
        <dbReference type="SAM" id="Phobius"/>
    </source>
</evidence>
<dbReference type="Proteomes" id="UP001320420">
    <property type="component" value="Unassembled WGS sequence"/>
</dbReference>
<protein>
    <submittedName>
        <fullName evidence="2">Uncharacterized protein</fullName>
    </submittedName>
</protein>
<evidence type="ECO:0000313" key="3">
    <source>
        <dbReference type="Proteomes" id="UP001320420"/>
    </source>
</evidence>
<dbReference type="EMBL" id="JAKJXP020000012">
    <property type="protein sequence ID" value="KAK7755591.1"/>
    <property type="molecule type" value="Genomic_DNA"/>
</dbReference>
<evidence type="ECO:0000313" key="2">
    <source>
        <dbReference type="EMBL" id="KAK7755591.1"/>
    </source>
</evidence>
<organism evidence="2 3">
    <name type="scientific">Diatrype stigma</name>
    <dbReference type="NCBI Taxonomy" id="117547"/>
    <lineage>
        <taxon>Eukaryota</taxon>
        <taxon>Fungi</taxon>
        <taxon>Dikarya</taxon>
        <taxon>Ascomycota</taxon>
        <taxon>Pezizomycotina</taxon>
        <taxon>Sordariomycetes</taxon>
        <taxon>Xylariomycetidae</taxon>
        <taxon>Xylariales</taxon>
        <taxon>Diatrypaceae</taxon>
        <taxon>Diatrype</taxon>
    </lineage>
</organism>
<feature type="transmembrane region" description="Helical" evidence="1">
    <location>
        <begin position="202"/>
        <end position="223"/>
    </location>
</feature>
<dbReference type="AlphaFoldDB" id="A0AAN9UXD5"/>
<sequence>MSGLVRLTSTDQLQESIDAIQHKTGQHLTVLASRDIEDVIEFHVPQSFRALSVYRCYHEQDREGRFMINGASTFRGTRLDEWQGKKHSSKHAIYIGDGVGIKVEMTAADNPWSLLKCAQSLSEEDMQEVKRNLSLICEPCGPGEIWWKKIMGPMATIMGLLTGKGGKTPGSFQATAAGINVEYHLGTAAMTIATAGVKSHTLYTAAGPAAMLGFGAAMVAYVIPWDSVFMWLKGVFARLYQGFLSLWRSIFAWISEKLFGNVPEKPAKSVVPLRRTQSSRK</sequence>
<name>A0AAN9UXD5_9PEZI</name>
<keyword evidence="1" id="KW-0812">Transmembrane</keyword>